<evidence type="ECO:0000256" key="7">
    <source>
        <dbReference type="ARBA" id="ARBA00022603"/>
    </source>
</evidence>
<dbReference type="PIRSF" id="PIRSF015601">
    <property type="entry name" value="MTase_slr0722"/>
    <property type="match status" value="1"/>
</dbReference>
<dbReference type="AlphaFoldDB" id="A0A4R6NBE9"/>
<name>A0A4R6NBE9_9BURK</name>
<dbReference type="NCBIfam" id="NF008692">
    <property type="entry name" value="PRK11713.1-5"/>
    <property type="match status" value="1"/>
</dbReference>
<evidence type="ECO:0000256" key="4">
    <source>
        <dbReference type="ARBA" id="ARBA00013673"/>
    </source>
</evidence>
<protein>
    <recommendedName>
        <fullName evidence="4 12">Ribosomal RNA small subunit methyltransferase E</fullName>
        <ecNumber evidence="3 12">2.1.1.193</ecNumber>
    </recommendedName>
</protein>
<keyword evidence="7 12" id="KW-0489">Methyltransferase</keyword>
<dbReference type="SUPFAM" id="SSF75217">
    <property type="entry name" value="alpha/beta knot"/>
    <property type="match status" value="1"/>
</dbReference>
<dbReference type="GO" id="GO:0070475">
    <property type="term" value="P:rRNA base methylation"/>
    <property type="evidence" value="ECO:0007669"/>
    <property type="project" value="TreeGrafter"/>
</dbReference>
<evidence type="ECO:0000256" key="12">
    <source>
        <dbReference type="PIRNR" id="PIRNR015601"/>
    </source>
</evidence>
<evidence type="ECO:0000256" key="1">
    <source>
        <dbReference type="ARBA" id="ARBA00004496"/>
    </source>
</evidence>
<dbReference type="Gene3D" id="3.40.1280.10">
    <property type="match status" value="1"/>
</dbReference>
<keyword evidence="6 12" id="KW-0698">rRNA processing</keyword>
<comment type="function">
    <text evidence="10 12">Specifically methylates the N3 position of the uracil ring of uridine 1498 (m3U1498) in 16S rRNA. Acts on the fully assembled 30S ribosomal subunit.</text>
</comment>
<evidence type="ECO:0000313" key="16">
    <source>
        <dbReference type="Proteomes" id="UP000295357"/>
    </source>
</evidence>
<evidence type="ECO:0000256" key="2">
    <source>
        <dbReference type="ARBA" id="ARBA00005528"/>
    </source>
</evidence>
<gene>
    <name evidence="15" type="ORF">DFR39_101787</name>
</gene>
<dbReference type="Proteomes" id="UP000295357">
    <property type="component" value="Unassembled WGS sequence"/>
</dbReference>
<evidence type="ECO:0000256" key="10">
    <source>
        <dbReference type="ARBA" id="ARBA00025699"/>
    </source>
</evidence>
<evidence type="ECO:0000256" key="9">
    <source>
        <dbReference type="ARBA" id="ARBA00022691"/>
    </source>
</evidence>
<evidence type="ECO:0000256" key="6">
    <source>
        <dbReference type="ARBA" id="ARBA00022552"/>
    </source>
</evidence>
<comment type="caution">
    <text evidence="15">The sequence shown here is derived from an EMBL/GenBank/DDBJ whole genome shotgun (WGS) entry which is preliminary data.</text>
</comment>
<keyword evidence="9 12" id="KW-0949">S-adenosyl-L-methionine</keyword>
<dbReference type="RefSeq" id="WP_133602207.1">
    <property type="nucleotide sequence ID" value="NZ_JAUFPJ010000001.1"/>
</dbReference>
<dbReference type="EMBL" id="SNXE01000001">
    <property type="protein sequence ID" value="TDP13312.1"/>
    <property type="molecule type" value="Genomic_DNA"/>
</dbReference>
<feature type="domain" description="Ribosomal RNA small subunit methyltransferase E PUA-like" evidence="14">
    <location>
        <begin position="21"/>
        <end position="66"/>
    </location>
</feature>
<comment type="catalytic activity">
    <reaction evidence="11 12">
        <text>uridine(1498) in 16S rRNA + S-adenosyl-L-methionine = N(3)-methyluridine(1498) in 16S rRNA + S-adenosyl-L-homocysteine + H(+)</text>
        <dbReference type="Rhea" id="RHEA:42920"/>
        <dbReference type="Rhea" id="RHEA-COMP:10283"/>
        <dbReference type="Rhea" id="RHEA-COMP:10284"/>
        <dbReference type="ChEBI" id="CHEBI:15378"/>
        <dbReference type="ChEBI" id="CHEBI:57856"/>
        <dbReference type="ChEBI" id="CHEBI:59789"/>
        <dbReference type="ChEBI" id="CHEBI:65315"/>
        <dbReference type="ChEBI" id="CHEBI:74502"/>
        <dbReference type="EC" id="2.1.1.193"/>
    </reaction>
</comment>
<dbReference type="EC" id="2.1.1.193" evidence="3 12"/>
<dbReference type="InterPro" id="IPR046886">
    <property type="entry name" value="RsmE_MTase_dom"/>
</dbReference>
<keyword evidence="5 12" id="KW-0963">Cytoplasm</keyword>
<dbReference type="Gene3D" id="2.40.240.20">
    <property type="entry name" value="Hypothetical PUA domain-like, domain 1"/>
    <property type="match status" value="1"/>
</dbReference>
<keyword evidence="16" id="KW-1185">Reference proteome</keyword>
<dbReference type="OrthoDB" id="9815641at2"/>
<comment type="similarity">
    <text evidence="2 12">Belongs to the RNA methyltransferase RsmE family.</text>
</comment>
<accession>A0A4R6NBE9</accession>
<dbReference type="PANTHER" id="PTHR30027:SF3">
    <property type="entry name" value="16S RRNA (URACIL(1498)-N(3))-METHYLTRANSFERASE"/>
    <property type="match status" value="1"/>
</dbReference>
<evidence type="ECO:0000256" key="5">
    <source>
        <dbReference type="ARBA" id="ARBA00022490"/>
    </source>
</evidence>
<evidence type="ECO:0000256" key="3">
    <source>
        <dbReference type="ARBA" id="ARBA00012328"/>
    </source>
</evidence>
<dbReference type="InterPro" id="IPR015947">
    <property type="entry name" value="PUA-like_sf"/>
</dbReference>
<dbReference type="InterPro" id="IPR046887">
    <property type="entry name" value="RsmE_PUA-like"/>
</dbReference>
<evidence type="ECO:0000256" key="8">
    <source>
        <dbReference type="ARBA" id="ARBA00022679"/>
    </source>
</evidence>
<reference evidence="15 16" key="1">
    <citation type="submission" date="2019-03" db="EMBL/GenBank/DDBJ databases">
        <title>Genomic Encyclopedia of Type Strains, Phase IV (KMG-IV): sequencing the most valuable type-strain genomes for metagenomic binning, comparative biology and taxonomic classification.</title>
        <authorList>
            <person name="Goeker M."/>
        </authorList>
    </citation>
    <scope>NUCLEOTIDE SEQUENCE [LARGE SCALE GENOMIC DNA]</scope>
    <source>
        <strain evidence="15 16">DSM 25082</strain>
    </source>
</reference>
<evidence type="ECO:0000259" key="13">
    <source>
        <dbReference type="Pfam" id="PF04452"/>
    </source>
</evidence>
<dbReference type="Pfam" id="PF04452">
    <property type="entry name" value="Methyltrans_RNA"/>
    <property type="match status" value="1"/>
</dbReference>
<organism evidence="15 16">
    <name type="scientific">Roseateles asaccharophilus</name>
    <dbReference type="NCBI Taxonomy" id="582607"/>
    <lineage>
        <taxon>Bacteria</taxon>
        <taxon>Pseudomonadati</taxon>
        <taxon>Pseudomonadota</taxon>
        <taxon>Betaproteobacteria</taxon>
        <taxon>Burkholderiales</taxon>
        <taxon>Sphaerotilaceae</taxon>
        <taxon>Roseateles</taxon>
    </lineage>
</organism>
<feature type="domain" description="Ribosomal RNA small subunit methyltransferase E methyltransferase" evidence="13">
    <location>
        <begin position="75"/>
        <end position="242"/>
    </location>
</feature>
<dbReference type="PANTHER" id="PTHR30027">
    <property type="entry name" value="RIBOSOMAL RNA SMALL SUBUNIT METHYLTRANSFERASE E"/>
    <property type="match status" value="1"/>
</dbReference>
<dbReference type="GO" id="GO:0070042">
    <property type="term" value="F:rRNA (uridine-N3-)-methyltransferase activity"/>
    <property type="evidence" value="ECO:0007669"/>
    <property type="project" value="TreeGrafter"/>
</dbReference>
<dbReference type="Pfam" id="PF20260">
    <property type="entry name" value="PUA_4"/>
    <property type="match status" value="1"/>
</dbReference>
<dbReference type="InterPro" id="IPR006700">
    <property type="entry name" value="RsmE"/>
</dbReference>
<dbReference type="NCBIfam" id="TIGR00046">
    <property type="entry name" value="RsmE family RNA methyltransferase"/>
    <property type="match status" value="1"/>
</dbReference>
<evidence type="ECO:0000313" key="15">
    <source>
        <dbReference type="EMBL" id="TDP13312.1"/>
    </source>
</evidence>
<proteinExistence type="inferred from homology"/>
<keyword evidence="8 12" id="KW-0808">Transferase</keyword>
<dbReference type="CDD" id="cd18084">
    <property type="entry name" value="RsmE-like"/>
    <property type="match status" value="1"/>
</dbReference>
<sequence>MPARLFVDEPLASASPEFTLPAAAARHVQVLRLQPGSPLLLFDGSGLQWQAEVLAMRGRSEVQVRLLGSERPARELAQAVTLAVVMPANDRMDGLVEKATELGVARIQPLMSERSVLRLAGERAEKKVAHWRGVAIAACEQSGRCVLPEIAPVQSLGAWLQGLGPQEAQPPQRRWLLSPTAARPIAERAGVAGGDVLVLSGPEGGLSPAEEAAARAQGFEALLLGPRILRADTAPLAVLGWLSLQELSAQP</sequence>
<evidence type="ECO:0000256" key="11">
    <source>
        <dbReference type="ARBA" id="ARBA00047944"/>
    </source>
</evidence>
<dbReference type="InterPro" id="IPR029028">
    <property type="entry name" value="Alpha/beta_knot_MTases"/>
</dbReference>
<evidence type="ECO:0000259" key="14">
    <source>
        <dbReference type="Pfam" id="PF20260"/>
    </source>
</evidence>
<dbReference type="SUPFAM" id="SSF88697">
    <property type="entry name" value="PUA domain-like"/>
    <property type="match status" value="1"/>
</dbReference>
<comment type="subcellular location">
    <subcellularLocation>
        <location evidence="1 12">Cytoplasm</location>
    </subcellularLocation>
</comment>
<dbReference type="InterPro" id="IPR029026">
    <property type="entry name" value="tRNA_m1G_MTases_N"/>
</dbReference>
<dbReference type="GO" id="GO:0005737">
    <property type="term" value="C:cytoplasm"/>
    <property type="evidence" value="ECO:0007669"/>
    <property type="project" value="UniProtKB-SubCell"/>
</dbReference>